<gene>
    <name evidence="6" type="ORF">ACFO60_11655</name>
</gene>
<dbReference type="Pfam" id="PF03466">
    <property type="entry name" value="LysR_substrate"/>
    <property type="match status" value="1"/>
</dbReference>
<dbReference type="SUPFAM" id="SSF46785">
    <property type="entry name" value="Winged helix' DNA-binding domain"/>
    <property type="match status" value="1"/>
</dbReference>
<dbReference type="InterPro" id="IPR036390">
    <property type="entry name" value="WH_DNA-bd_sf"/>
</dbReference>
<feature type="domain" description="HTH lysR-type" evidence="5">
    <location>
        <begin position="2"/>
        <end position="59"/>
    </location>
</feature>
<dbReference type="SUPFAM" id="SSF53850">
    <property type="entry name" value="Periplasmic binding protein-like II"/>
    <property type="match status" value="1"/>
</dbReference>
<evidence type="ECO:0000256" key="2">
    <source>
        <dbReference type="ARBA" id="ARBA00023015"/>
    </source>
</evidence>
<dbReference type="PANTHER" id="PTHR30346">
    <property type="entry name" value="TRANSCRIPTIONAL DUAL REGULATOR HCAR-RELATED"/>
    <property type="match status" value="1"/>
</dbReference>
<dbReference type="Gene3D" id="3.40.190.10">
    <property type="entry name" value="Periplasmic binding protein-like II"/>
    <property type="match status" value="2"/>
</dbReference>
<dbReference type="Proteomes" id="UP001596004">
    <property type="component" value="Unassembled WGS sequence"/>
</dbReference>
<reference evidence="7" key="1">
    <citation type="journal article" date="2019" name="Int. J. Syst. Evol. Microbiol.">
        <title>The Global Catalogue of Microorganisms (GCM) 10K type strain sequencing project: providing services to taxonomists for standard genome sequencing and annotation.</title>
        <authorList>
            <consortium name="The Broad Institute Genomics Platform"/>
            <consortium name="The Broad Institute Genome Sequencing Center for Infectious Disease"/>
            <person name="Wu L."/>
            <person name="Ma J."/>
        </authorList>
    </citation>
    <scope>NUCLEOTIDE SEQUENCE [LARGE SCALE GENOMIC DNA]</scope>
    <source>
        <strain evidence="7">CGMCC 4.7132</strain>
    </source>
</reference>
<keyword evidence="4" id="KW-0804">Transcription</keyword>
<accession>A0ABV9CEV5</accession>
<comment type="caution">
    <text evidence="6">The sequence shown here is derived from an EMBL/GenBank/DDBJ whole genome shotgun (WGS) entry which is preliminary data.</text>
</comment>
<dbReference type="RefSeq" id="WP_380840036.1">
    <property type="nucleotide sequence ID" value="NZ_JBHSFP010000006.1"/>
</dbReference>
<dbReference type="InterPro" id="IPR036388">
    <property type="entry name" value="WH-like_DNA-bd_sf"/>
</dbReference>
<dbReference type="InterPro" id="IPR000847">
    <property type="entry name" value="LysR_HTH_N"/>
</dbReference>
<evidence type="ECO:0000259" key="5">
    <source>
        <dbReference type="PROSITE" id="PS50931"/>
    </source>
</evidence>
<dbReference type="InterPro" id="IPR005119">
    <property type="entry name" value="LysR_subst-bd"/>
</dbReference>
<sequence length="325" mass="33912">MLDVRRLRLLRDLARLGTIAAVAQAHTYTPSAVSQQLAALQREAGVPLLERTGRGVTLTTAGVALVEHTETVLAALEAAEATLAAARTGLSGTVHIGAFPTAVHTLLPAALVALGRDHPGLALMVTELDPAAAPEALRERHLDVALLHDYDLAPVEPDPALDSTPLLDETVFLAIPGTADTAAPADSIGAVPNDPIGGFLDADRIGGFRDADWIVASPGTLCHTVAMRACQAAGFTPRVRHHVDDFSAVLTLVAAGQGVALVPQLGIGRLPDGVRLLPLPARRRTRIAYRRGAAEHPAVAVCVHAIRTATESHLSKPRPGKTAMS</sequence>
<evidence type="ECO:0000313" key="7">
    <source>
        <dbReference type="Proteomes" id="UP001596004"/>
    </source>
</evidence>
<keyword evidence="2" id="KW-0805">Transcription regulation</keyword>
<comment type="similarity">
    <text evidence="1">Belongs to the LysR transcriptional regulatory family.</text>
</comment>
<evidence type="ECO:0000313" key="6">
    <source>
        <dbReference type="EMBL" id="MFC4531421.1"/>
    </source>
</evidence>
<dbReference type="PROSITE" id="PS50931">
    <property type="entry name" value="HTH_LYSR"/>
    <property type="match status" value="1"/>
</dbReference>
<proteinExistence type="inferred from homology"/>
<organism evidence="6 7">
    <name type="scientific">Sphaerisporangium dianthi</name>
    <dbReference type="NCBI Taxonomy" id="1436120"/>
    <lineage>
        <taxon>Bacteria</taxon>
        <taxon>Bacillati</taxon>
        <taxon>Actinomycetota</taxon>
        <taxon>Actinomycetes</taxon>
        <taxon>Streptosporangiales</taxon>
        <taxon>Streptosporangiaceae</taxon>
        <taxon>Sphaerisporangium</taxon>
    </lineage>
</organism>
<evidence type="ECO:0000256" key="3">
    <source>
        <dbReference type="ARBA" id="ARBA00023125"/>
    </source>
</evidence>
<name>A0ABV9CEV5_9ACTN</name>
<protein>
    <submittedName>
        <fullName evidence="6">LysR family transcriptional regulator</fullName>
    </submittedName>
</protein>
<dbReference type="PANTHER" id="PTHR30346:SF29">
    <property type="entry name" value="LYSR SUBSTRATE-BINDING"/>
    <property type="match status" value="1"/>
</dbReference>
<dbReference type="Gene3D" id="1.10.10.10">
    <property type="entry name" value="Winged helix-like DNA-binding domain superfamily/Winged helix DNA-binding domain"/>
    <property type="match status" value="1"/>
</dbReference>
<dbReference type="Pfam" id="PF00126">
    <property type="entry name" value="HTH_1"/>
    <property type="match status" value="1"/>
</dbReference>
<evidence type="ECO:0000256" key="1">
    <source>
        <dbReference type="ARBA" id="ARBA00009437"/>
    </source>
</evidence>
<keyword evidence="3" id="KW-0238">DNA-binding</keyword>
<keyword evidence="7" id="KW-1185">Reference proteome</keyword>
<dbReference type="CDD" id="cd08423">
    <property type="entry name" value="PBP2_LTTR_like_6"/>
    <property type="match status" value="1"/>
</dbReference>
<evidence type="ECO:0000256" key="4">
    <source>
        <dbReference type="ARBA" id="ARBA00023163"/>
    </source>
</evidence>
<dbReference type="EMBL" id="JBHSFP010000006">
    <property type="protein sequence ID" value="MFC4531421.1"/>
    <property type="molecule type" value="Genomic_DNA"/>
</dbReference>